<reference evidence="5" key="1">
    <citation type="submission" date="2018-05" db="EMBL/GenBank/DDBJ databases">
        <title>Draft genome of Mucuna pruriens seed.</title>
        <authorList>
            <person name="Nnadi N.E."/>
            <person name="Vos R."/>
            <person name="Hasami M.H."/>
            <person name="Devisetty U.K."/>
            <person name="Aguiy J.C."/>
        </authorList>
    </citation>
    <scope>NUCLEOTIDE SEQUENCE [LARGE SCALE GENOMIC DNA]</scope>
    <source>
        <strain evidence="5">JCA_2017</strain>
    </source>
</reference>
<evidence type="ECO:0000313" key="6">
    <source>
        <dbReference type="Proteomes" id="UP000257109"/>
    </source>
</evidence>
<dbReference type="GO" id="GO:0003735">
    <property type="term" value="F:structural constituent of ribosome"/>
    <property type="evidence" value="ECO:0007669"/>
    <property type="project" value="InterPro"/>
</dbReference>
<organism evidence="5 6">
    <name type="scientific">Mucuna pruriens</name>
    <name type="common">Velvet bean</name>
    <name type="synonym">Dolichos pruriens</name>
    <dbReference type="NCBI Taxonomy" id="157652"/>
    <lineage>
        <taxon>Eukaryota</taxon>
        <taxon>Viridiplantae</taxon>
        <taxon>Streptophyta</taxon>
        <taxon>Embryophyta</taxon>
        <taxon>Tracheophyta</taxon>
        <taxon>Spermatophyta</taxon>
        <taxon>Magnoliopsida</taxon>
        <taxon>eudicotyledons</taxon>
        <taxon>Gunneridae</taxon>
        <taxon>Pentapetalae</taxon>
        <taxon>rosids</taxon>
        <taxon>fabids</taxon>
        <taxon>Fabales</taxon>
        <taxon>Fabaceae</taxon>
        <taxon>Papilionoideae</taxon>
        <taxon>50 kb inversion clade</taxon>
        <taxon>NPAAA clade</taxon>
        <taxon>indigoferoid/millettioid clade</taxon>
        <taxon>Phaseoleae</taxon>
        <taxon>Mucuna</taxon>
    </lineage>
</organism>
<evidence type="ECO:0000256" key="2">
    <source>
        <dbReference type="ARBA" id="ARBA00022980"/>
    </source>
</evidence>
<evidence type="ECO:0000313" key="5">
    <source>
        <dbReference type="EMBL" id="RDX99624.1"/>
    </source>
</evidence>
<dbReference type="STRING" id="157652.A0A371HA37"/>
<comment type="similarity">
    <text evidence="1">Belongs to the bacterial ribosomal protein bL33 family.</text>
</comment>
<dbReference type="SUPFAM" id="SSF57829">
    <property type="entry name" value="Zn-binding ribosomal proteins"/>
    <property type="match status" value="1"/>
</dbReference>
<accession>A0A371HA37</accession>
<dbReference type="InterPro" id="IPR011332">
    <property type="entry name" value="Ribosomal_zn-bd"/>
</dbReference>
<dbReference type="Gene3D" id="2.20.28.120">
    <property type="entry name" value="Ribosomal protein L33"/>
    <property type="match status" value="1"/>
</dbReference>
<dbReference type="InterPro" id="IPR001705">
    <property type="entry name" value="Ribosomal_bL33"/>
</dbReference>
<dbReference type="GO" id="GO:0015934">
    <property type="term" value="C:large ribosomal subunit"/>
    <property type="evidence" value="ECO:0007669"/>
    <property type="project" value="TreeGrafter"/>
</dbReference>
<dbReference type="GO" id="GO:0006412">
    <property type="term" value="P:translation"/>
    <property type="evidence" value="ECO:0007669"/>
    <property type="project" value="InterPro"/>
</dbReference>
<dbReference type="PANTHER" id="PTHR15238">
    <property type="entry name" value="54S RIBOSOMAL PROTEIN L39, MITOCHONDRIAL"/>
    <property type="match status" value="1"/>
</dbReference>
<keyword evidence="3" id="KW-0687">Ribonucleoprotein</keyword>
<dbReference type="OrthoDB" id="1422753at2759"/>
<keyword evidence="2" id="KW-0689">Ribosomal protein</keyword>
<evidence type="ECO:0000256" key="4">
    <source>
        <dbReference type="ARBA" id="ARBA00035429"/>
    </source>
</evidence>
<dbReference type="Pfam" id="PF00471">
    <property type="entry name" value="Ribosomal_L33"/>
    <property type="match status" value="1"/>
</dbReference>
<dbReference type="EMBL" id="QJKJ01003189">
    <property type="protein sequence ID" value="RDX99624.1"/>
    <property type="molecule type" value="Genomic_DNA"/>
</dbReference>
<evidence type="ECO:0000256" key="3">
    <source>
        <dbReference type="ARBA" id="ARBA00023274"/>
    </source>
</evidence>
<dbReference type="PANTHER" id="PTHR15238:SF1">
    <property type="entry name" value="LARGE RIBOSOMAL SUBUNIT PROTEIN BL33M"/>
    <property type="match status" value="1"/>
</dbReference>
<sequence length="99" mass="11988">EKRNSFFNFNHPPFCSTLSLNFRLLVNRHILSSNTYSHCLFGQRKGLGTYNKKTKIFRLVSMARTRFFYAMKKNRKMDKFELKKYDLKVKRHVVFKESK</sequence>
<dbReference type="Proteomes" id="UP000257109">
    <property type="component" value="Unassembled WGS sequence"/>
</dbReference>
<dbReference type="NCBIfam" id="TIGR01023">
    <property type="entry name" value="rpmG_bact"/>
    <property type="match status" value="1"/>
</dbReference>
<proteinExistence type="inferred from homology"/>
<keyword evidence="6" id="KW-1185">Reference proteome</keyword>
<feature type="non-terminal residue" evidence="5">
    <location>
        <position position="99"/>
    </location>
</feature>
<protein>
    <recommendedName>
        <fullName evidence="4">50S ribosomal protein L33, chloroplastic</fullName>
    </recommendedName>
</protein>
<dbReference type="InterPro" id="IPR038584">
    <property type="entry name" value="Ribosomal_bL33_sf"/>
</dbReference>
<gene>
    <name evidence="5" type="primary">rpmG</name>
    <name evidence="5" type="ORF">CR513_17319</name>
</gene>
<feature type="non-terminal residue" evidence="5">
    <location>
        <position position="1"/>
    </location>
</feature>
<dbReference type="AlphaFoldDB" id="A0A371HA37"/>
<name>A0A371HA37_MUCPR</name>
<evidence type="ECO:0000256" key="1">
    <source>
        <dbReference type="ARBA" id="ARBA00007596"/>
    </source>
</evidence>
<comment type="caution">
    <text evidence="5">The sequence shown here is derived from an EMBL/GenBank/DDBJ whole genome shotgun (WGS) entry which is preliminary data.</text>
</comment>
<dbReference type="GO" id="GO:0005737">
    <property type="term" value="C:cytoplasm"/>
    <property type="evidence" value="ECO:0007669"/>
    <property type="project" value="UniProtKB-ARBA"/>
</dbReference>